<organism evidence="2 3">
    <name type="scientific">Stephania yunnanensis</name>
    <dbReference type="NCBI Taxonomy" id="152371"/>
    <lineage>
        <taxon>Eukaryota</taxon>
        <taxon>Viridiplantae</taxon>
        <taxon>Streptophyta</taxon>
        <taxon>Embryophyta</taxon>
        <taxon>Tracheophyta</taxon>
        <taxon>Spermatophyta</taxon>
        <taxon>Magnoliopsida</taxon>
        <taxon>Ranunculales</taxon>
        <taxon>Menispermaceae</taxon>
        <taxon>Menispermoideae</taxon>
        <taxon>Cissampelideae</taxon>
        <taxon>Stephania</taxon>
    </lineage>
</organism>
<sequence>MSLTSSSTSPFRSLFHLFCSKFDEHVFFRFFSVVFALIIDVYGYELFSHC</sequence>
<dbReference type="AlphaFoldDB" id="A0AAP0KZ76"/>
<gene>
    <name evidence="2" type="ORF">Syun_007039</name>
</gene>
<comment type="caution">
    <text evidence="2">The sequence shown here is derived from an EMBL/GenBank/DDBJ whole genome shotgun (WGS) entry which is preliminary data.</text>
</comment>
<reference evidence="2 3" key="1">
    <citation type="submission" date="2024-01" db="EMBL/GenBank/DDBJ databases">
        <title>Genome assemblies of Stephania.</title>
        <authorList>
            <person name="Yang L."/>
        </authorList>
    </citation>
    <scope>NUCLEOTIDE SEQUENCE [LARGE SCALE GENOMIC DNA]</scope>
    <source>
        <strain evidence="2">YNDBR</strain>
        <tissue evidence="2">Leaf</tissue>
    </source>
</reference>
<dbReference type="EMBL" id="JBBNAF010000003">
    <property type="protein sequence ID" value="KAK9160698.1"/>
    <property type="molecule type" value="Genomic_DNA"/>
</dbReference>
<protein>
    <submittedName>
        <fullName evidence="2">Uncharacterized protein</fullName>
    </submittedName>
</protein>
<keyword evidence="1" id="KW-1133">Transmembrane helix</keyword>
<proteinExistence type="predicted"/>
<evidence type="ECO:0000256" key="1">
    <source>
        <dbReference type="SAM" id="Phobius"/>
    </source>
</evidence>
<keyword evidence="1" id="KW-0472">Membrane</keyword>
<feature type="transmembrane region" description="Helical" evidence="1">
    <location>
        <begin position="26"/>
        <end position="47"/>
    </location>
</feature>
<accession>A0AAP0KZ76</accession>
<evidence type="ECO:0000313" key="3">
    <source>
        <dbReference type="Proteomes" id="UP001420932"/>
    </source>
</evidence>
<dbReference type="Proteomes" id="UP001420932">
    <property type="component" value="Unassembled WGS sequence"/>
</dbReference>
<name>A0AAP0KZ76_9MAGN</name>
<evidence type="ECO:0000313" key="2">
    <source>
        <dbReference type="EMBL" id="KAK9160698.1"/>
    </source>
</evidence>
<keyword evidence="1" id="KW-0812">Transmembrane</keyword>
<keyword evidence="3" id="KW-1185">Reference proteome</keyword>